<comment type="function">
    <text evidence="5">Bidirectionally degrades single-stranded DNA into large acid-insoluble oligonucleotides, which are then degraded further into small acid-soluble oligonucleotides.</text>
</comment>
<sequence>MTESQVLTISAITATIKQLLEAGFPQVWVAGEISNLSRPASKHLYFALRDSQAQLKCVMYRSSAERCPFDLHDGLEILAKGRITVYPPSGQYQLIVDAIQPKGMGLQELKLRQLKEKLQKLGYFSSERKRPLPKFPRRIALVTSPTGAAIRDMLEVFRSRWPVAEILLFPVRVQGDTAPAEIARAIRISNETPLAGYPIDLLIVGRGGGSAEDLSAFDTEIVADAIFESRIPVISAVGHEIDVSISDMVADYRALTPTQAAVACTPVRDELLSNLEANLSRLGELLRQKAERIRVRLDSIVRHQAFRSPLDGIRDREQRLDLLADRLLRNWQDRKSRYQNQLVTASAKLESLSPLKVLSRGYSLTQEIETSKIATTKELKIDQRIRTRLADGEIISRIEEVKPAS</sequence>
<evidence type="ECO:0000256" key="5">
    <source>
        <dbReference type="HAMAP-Rule" id="MF_00378"/>
    </source>
</evidence>
<keyword evidence="1 5" id="KW-0963">Cytoplasm</keyword>
<evidence type="ECO:0000256" key="4">
    <source>
        <dbReference type="ARBA" id="ARBA00022839"/>
    </source>
</evidence>
<keyword evidence="4 5" id="KW-0269">Exonuclease</keyword>
<keyword evidence="2 5" id="KW-0540">Nuclease</keyword>
<comment type="catalytic activity">
    <reaction evidence="5 6">
        <text>Exonucleolytic cleavage in either 5'- to 3'- or 3'- to 5'-direction to yield nucleoside 5'-phosphates.</text>
        <dbReference type="EC" id="3.1.11.6"/>
    </reaction>
</comment>
<dbReference type="Pfam" id="PF02601">
    <property type="entry name" value="Exonuc_VII_L"/>
    <property type="match status" value="1"/>
</dbReference>
<dbReference type="RefSeq" id="WP_213498203.1">
    <property type="nucleotide sequence ID" value="NZ_CP074694.1"/>
</dbReference>
<evidence type="ECO:0000256" key="6">
    <source>
        <dbReference type="RuleBase" id="RU004355"/>
    </source>
</evidence>
<keyword evidence="10" id="KW-1185">Reference proteome</keyword>
<gene>
    <name evidence="5 9" type="primary">xseA</name>
    <name evidence="9" type="ORF">KIH39_05200</name>
</gene>
<reference evidence="9" key="1">
    <citation type="submission" date="2021-05" db="EMBL/GenBank/DDBJ databases">
        <title>Complete genome sequence of the cellulolytic planctomycete Telmatocola sphagniphila SP2T and characterization of the first cellulase from planctomycetes.</title>
        <authorList>
            <person name="Rakitin A.L."/>
            <person name="Beletsky A.V."/>
            <person name="Naumoff D.G."/>
            <person name="Kulichevskaya I.S."/>
            <person name="Mardanov A.V."/>
            <person name="Ravin N.V."/>
            <person name="Dedysh S.N."/>
        </authorList>
    </citation>
    <scope>NUCLEOTIDE SEQUENCE</scope>
    <source>
        <strain evidence="9">SP2T</strain>
    </source>
</reference>
<evidence type="ECO:0000256" key="1">
    <source>
        <dbReference type="ARBA" id="ARBA00022490"/>
    </source>
</evidence>
<dbReference type="GO" id="GO:0005737">
    <property type="term" value="C:cytoplasm"/>
    <property type="evidence" value="ECO:0007669"/>
    <property type="project" value="UniProtKB-SubCell"/>
</dbReference>
<comment type="similarity">
    <text evidence="5 6">Belongs to the XseA family.</text>
</comment>
<dbReference type="PANTHER" id="PTHR30008:SF0">
    <property type="entry name" value="EXODEOXYRIBONUCLEASE 7 LARGE SUBUNIT"/>
    <property type="match status" value="1"/>
</dbReference>
<evidence type="ECO:0000256" key="3">
    <source>
        <dbReference type="ARBA" id="ARBA00022801"/>
    </source>
</evidence>
<proteinExistence type="inferred from homology"/>
<evidence type="ECO:0000313" key="9">
    <source>
        <dbReference type="EMBL" id="QVL33313.1"/>
    </source>
</evidence>
<dbReference type="GO" id="GO:0009318">
    <property type="term" value="C:exodeoxyribonuclease VII complex"/>
    <property type="evidence" value="ECO:0007669"/>
    <property type="project" value="UniProtKB-UniRule"/>
</dbReference>
<feature type="domain" description="OB-fold nucleic acid binding" evidence="8">
    <location>
        <begin position="7"/>
        <end position="100"/>
    </location>
</feature>
<dbReference type="PANTHER" id="PTHR30008">
    <property type="entry name" value="EXODEOXYRIBONUCLEASE 7 LARGE SUBUNIT"/>
    <property type="match status" value="1"/>
</dbReference>
<dbReference type="InterPro" id="IPR025824">
    <property type="entry name" value="OB-fold_nuc-bd_dom"/>
</dbReference>
<dbReference type="NCBIfam" id="TIGR00237">
    <property type="entry name" value="xseA"/>
    <property type="match status" value="1"/>
</dbReference>
<dbReference type="HAMAP" id="MF_00378">
    <property type="entry name" value="Exonuc_7_L"/>
    <property type="match status" value="1"/>
</dbReference>
<organism evidence="9 10">
    <name type="scientific">Telmatocola sphagniphila</name>
    <dbReference type="NCBI Taxonomy" id="1123043"/>
    <lineage>
        <taxon>Bacteria</taxon>
        <taxon>Pseudomonadati</taxon>
        <taxon>Planctomycetota</taxon>
        <taxon>Planctomycetia</taxon>
        <taxon>Gemmatales</taxon>
        <taxon>Gemmataceae</taxon>
    </lineage>
</organism>
<dbReference type="InterPro" id="IPR020579">
    <property type="entry name" value="Exonuc_VII_lsu_C"/>
</dbReference>
<dbReference type="KEGG" id="tsph:KIH39_05200"/>
<dbReference type="EMBL" id="CP074694">
    <property type="protein sequence ID" value="QVL33313.1"/>
    <property type="molecule type" value="Genomic_DNA"/>
</dbReference>
<dbReference type="GO" id="GO:0003676">
    <property type="term" value="F:nucleic acid binding"/>
    <property type="evidence" value="ECO:0007669"/>
    <property type="project" value="InterPro"/>
</dbReference>
<dbReference type="EC" id="3.1.11.6" evidence="5"/>
<dbReference type="Pfam" id="PF13742">
    <property type="entry name" value="tRNA_anti_2"/>
    <property type="match status" value="1"/>
</dbReference>
<dbReference type="GO" id="GO:0008855">
    <property type="term" value="F:exodeoxyribonuclease VII activity"/>
    <property type="evidence" value="ECO:0007669"/>
    <property type="project" value="UniProtKB-UniRule"/>
</dbReference>
<accession>A0A8E6B7I3</accession>
<keyword evidence="3 5" id="KW-0378">Hydrolase</keyword>
<comment type="subunit">
    <text evidence="5">Heterooligomer composed of large and small subunits.</text>
</comment>
<evidence type="ECO:0000259" key="7">
    <source>
        <dbReference type="Pfam" id="PF02601"/>
    </source>
</evidence>
<comment type="subcellular location">
    <subcellularLocation>
        <location evidence="5 6">Cytoplasm</location>
    </subcellularLocation>
</comment>
<dbReference type="CDD" id="cd04489">
    <property type="entry name" value="ExoVII_LU_OBF"/>
    <property type="match status" value="1"/>
</dbReference>
<dbReference type="GO" id="GO:0006308">
    <property type="term" value="P:DNA catabolic process"/>
    <property type="evidence" value="ECO:0007669"/>
    <property type="project" value="UniProtKB-UniRule"/>
</dbReference>
<feature type="domain" description="Exonuclease VII large subunit C-terminal" evidence="7">
    <location>
        <begin position="123"/>
        <end position="342"/>
    </location>
</feature>
<evidence type="ECO:0000256" key="2">
    <source>
        <dbReference type="ARBA" id="ARBA00022722"/>
    </source>
</evidence>
<dbReference type="InterPro" id="IPR003753">
    <property type="entry name" value="Exonuc_VII_L"/>
</dbReference>
<evidence type="ECO:0000259" key="8">
    <source>
        <dbReference type="Pfam" id="PF13742"/>
    </source>
</evidence>
<dbReference type="AlphaFoldDB" id="A0A8E6B7I3"/>
<dbReference type="Proteomes" id="UP000676194">
    <property type="component" value="Chromosome"/>
</dbReference>
<evidence type="ECO:0000313" key="10">
    <source>
        <dbReference type="Proteomes" id="UP000676194"/>
    </source>
</evidence>
<name>A0A8E6B7I3_9BACT</name>
<protein>
    <recommendedName>
        <fullName evidence="5">Exodeoxyribonuclease 7 large subunit</fullName>
        <ecNumber evidence="5">3.1.11.6</ecNumber>
    </recommendedName>
    <alternativeName>
        <fullName evidence="5">Exodeoxyribonuclease VII large subunit</fullName>
        <shortName evidence="5">Exonuclease VII large subunit</shortName>
    </alternativeName>
</protein>